<dbReference type="InterPro" id="IPR054585">
    <property type="entry name" value="NDH2-like_C"/>
</dbReference>
<protein>
    <recommendedName>
        <fullName evidence="2">NADH:ubiquinone reductase (non-electrogenic)</fullName>
        <ecNumber evidence="2">1.6.5.9</ecNumber>
    </recommendedName>
</protein>
<keyword evidence="3" id="KW-0285">Flavoprotein</keyword>
<dbReference type="Proteomes" id="UP000325797">
    <property type="component" value="Chromosome"/>
</dbReference>
<dbReference type="InterPro" id="IPR036188">
    <property type="entry name" value="FAD/NAD-bd_sf"/>
</dbReference>
<feature type="transmembrane region" description="Helical" evidence="10">
    <location>
        <begin position="419"/>
        <end position="439"/>
    </location>
</feature>
<keyword evidence="4" id="KW-0274">FAD</keyword>
<evidence type="ECO:0000256" key="5">
    <source>
        <dbReference type="ARBA" id="ARBA00022946"/>
    </source>
</evidence>
<dbReference type="OrthoDB" id="9781621at2"/>
<dbReference type="RefSeq" id="WP_151117061.1">
    <property type="nucleotide sequence ID" value="NZ_CP042582.1"/>
</dbReference>
<accession>A0A5J6MZI2</accession>
<feature type="domain" description="External alternative NADH-ubiquinone oxidoreductase-like C-terminal" evidence="12">
    <location>
        <begin position="376"/>
        <end position="429"/>
    </location>
</feature>
<evidence type="ECO:0000256" key="2">
    <source>
        <dbReference type="ARBA" id="ARBA00012637"/>
    </source>
</evidence>
<dbReference type="InterPro" id="IPR045024">
    <property type="entry name" value="NDH-2"/>
</dbReference>
<evidence type="ECO:0000259" key="11">
    <source>
        <dbReference type="Pfam" id="PF07992"/>
    </source>
</evidence>
<keyword evidence="10" id="KW-0812">Transmembrane</keyword>
<evidence type="ECO:0000256" key="3">
    <source>
        <dbReference type="ARBA" id="ARBA00022630"/>
    </source>
</evidence>
<feature type="compositionally biased region" description="Low complexity" evidence="9">
    <location>
        <begin position="12"/>
        <end position="23"/>
    </location>
</feature>
<organism evidence="13 14">
    <name type="scientific">Hypericibacter adhaerens</name>
    <dbReference type="NCBI Taxonomy" id="2602016"/>
    <lineage>
        <taxon>Bacteria</taxon>
        <taxon>Pseudomonadati</taxon>
        <taxon>Pseudomonadota</taxon>
        <taxon>Alphaproteobacteria</taxon>
        <taxon>Rhodospirillales</taxon>
        <taxon>Dongiaceae</taxon>
        <taxon>Hypericibacter</taxon>
    </lineage>
</organism>
<sequence>MAPEATLDRRPASSAASGGDRSSAAGSRHRVVILGAGFGGLSAAKALAKAPVEVTVIDRRNYHLFQPLLYQVAIAGLSPADIAVPIRSILRHQANARVLMGEVEGVDRQAREVFLADGRRIPFDSLIVATGARHAYFGHDEWEPVAPGLKQIDDATGIRRRILLAFERAEMATAEKARERLLTFAIVGAGPTGVELAGALAELAKKALAADFRAIDPREARILLVEAAERPLTSFPDHLSVKATTQLHKLGVELLLGAKVTRCEEAGIEIEDSRGRRFIPAATVIWAAGVQASPAARWLGIAGDRAGRVAVTPHLNLPDDPRIFVIGDTALCLGANGKPLPGVAPVAKQQGGYVARYILRALAGRSSKPFAYFNYGNLATIGRRAAVADLGWMQMSGTLAWLFWGGVHIFFLIGFRNRIFVLLSWLWAYFLFHSGARLITGDDND</sequence>
<feature type="transmembrane region" description="Helical" evidence="10">
    <location>
        <begin position="392"/>
        <end position="413"/>
    </location>
</feature>
<gene>
    <name evidence="13" type="primary">ndh</name>
    <name evidence="13" type="ORF">FRZ61_19740</name>
</gene>
<keyword evidence="7" id="KW-0520">NAD</keyword>
<feature type="region of interest" description="Disordered" evidence="9">
    <location>
        <begin position="1"/>
        <end position="23"/>
    </location>
</feature>
<comment type="catalytic activity">
    <reaction evidence="8">
        <text>a quinone + NADH + H(+) = a quinol + NAD(+)</text>
        <dbReference type="Rhea" id="RHEA:46160"/>
        <dbReference type="ChEBI" id="CHEBI:15378"/>
        <dbReference type="ChEBI" id="CHEBI:24646"/>
        <dbReference type="ChEBI" id="CHEBI:57540"/>
        <dbReference type="ChEBI" id="CHEBI:57945"/>
        <dbReference type="ChEBI" id="CHEBI:132124"/>
        <dbReference type="EC" id="1.6.5.9"/>
    </reaction>
</comment>
<keyword evidence="10" id="KW-1133">Transmembrane helix</keyword>
<dbReference type="PANTHER" id="PTHR43706">
    <property type="entry name" value="NADH DEHYDROGENASE"/>
    <property type="match status" value="1"/>
</dbReference>
<keyword evidence="6" id="KW-0560">Oxidoreductase</keyword>
<dbReference type="Pfam" id="PF22366">
    <property type="entry name" value="NDH2_C"/>
    <property type="match status" value="1"/>
</dbReference>
<dbReference type="Gene3D" id="3.50.50.100">
    <property type="match status" value="1"/>
</dbReference>
<evidence type="ECO:0000259" key="12">
    <source>
        <dbReference type="Pfam" id="PF22366"/>
    </source>
</evidence>
<evidence type="ECO:0000313" key="13">
    <source>
        <dbReference type="EMBL" id="QEX22045.1"/>
    </source>
</evidence>
<evidence type="ECO:0000256" key="7">
    <source>
        <dbReference type="ARBA" id="ARBA00023027"/>
    </source>
</evidence>
<dbReference type="Pfam" id="PF07992">
    <property type="entry name" value="Pyr_redox_2"/>
    <property type="match status" value="1"/>
</dbReference>
<keyword evidence="14" id="KW-1185">Reference proteome</keyword>
<dbReference type="SUPFAM" id="SSF51905">
    <property type="entry name" value="FAD/NAD(P)-binding domain"/>
    <property type="match status" value="2"/>
</dbReference>
<dbReference type="PANTHER" id="PTHR43706:SF47">
    <property type="entry name" value="EXTERNAL NADH-UBIQUINONE OXIDOREDUCTASE 1, MITOCHONDRIAL-RELATED"/>
    <property type="match status" value="1"/>
</dbReference>
<name>A0A5J6MZI2_9PROT</name>
<dbReference type="InterPro" id="IPR023753">
    <property type="entry name" value="FAD/NAD-binding_dom"/>
</dbReference>
<dbReference type="EC" id="1.6.5.9" evidence="2"/>
<evidence type="ECO:0000256" key="1">
    <source>
        <dbReference type="ARBA" id="ARBA00005272"/>
    </source>
</evidence>
<dbReference type="EMBL" id="CP042582">
    <property type="protein sequence ID" value="QEX22045.1"/>
    <property type="molecule type" value="Genomic_DNA"/>
</dbReference>
<evidence type="ECO:0000256" key="8">
    <source>
        <dbReference type="ARBA" id="ARBA00047599"/>
    </source>
</evidence>
<dbReference type="GO" id="GO:0050136">
    <property type="term" value="F:NADH dehydrogenase (quinone) (non-electrogenic) activity"/>
    <property type="evidence" value="ECO:0007669"/>
    <property type="project" value="UniProtKB-EC"/>
</dbReference>
<keyword evidence="5" id="KW-0809">Transit peptide</keyword>
<evidence type="ECO:0000313" key="14">
    <source>
        <dbReference type="Proteomes" id="UP000325797"/>
    </source>
</evidence>
<evidence type="ECO:0000256" key="6">
    <source>
        <dbReference type="ARBA" id="ARBA00023002"/>
    </source>
</evidence>
<keyword evidence="10" id="KW-0472">Membrane</keyword>
<reference evidence="13 14" key="1">
    <citation type="submission" date="2019-08" db="EMBL/GenBank/DDBJ databases">
        <title>Hyperibacter terrae gen. nov., sp. nov. and Hyperibacter viscosus sp. nov., two new members in the family Rhodospirillaceae isolated from the rhizosphere of Hypericum perforatum.</title>
        <authorList>
            <person name="Noviana Z."/>
        </authorList>
    </citation>
    <scope>NUCLEOTIDE SEQUENCE [LARGE SCALE GENOMIC DNA]</scope>
    <source>
        <strain evidence="13 14">R5959</strain>
    </source>
</reference>
<evidence type="ECO:0000256" key="9">
    <source>
        <dbReference type="SAM" id="MobiDB-lite"/>
    </source>
</evidence>
<dbReference type="PRINTS" id="PR00411">
    <property type="entry name" value="PNDRDTASEI"/>
</dbReference>
<dbReference type="AlphaFoldDB" id="A0A5J6MZI2"/>
<dbReference type="PRINTS" id="PR00368">
    <property type="entry name" value="FADPNR"/>
</dbReference>
<feature type="compositionally biased region" description="Basic and acidic residues" evidence="9">
    <location>
        <begin position="1"/>
        <end position="11"/>
    </location>
</feature>
<feature type="domain" description="FAD/NAD(P)-binding" evidence="11">
    <location>
        <begin position="30"/>
        <end position="351"/>
    </location>
</feature>
<proteinExistence type="inferred from homology"/>
<dbReference type="KEGG" id="hadh:FRZ61_19740"/>
<evidence type="ECO:0000256" key="10">
    <source>
        <dbReference type="SAM" id="Phobius"/>
    </source>
</evidence>
<evidence type="ECO:0000256" key="4">
    <source>
        <dbReference type="ARBA" id="ARBA00022827"/>
    </source>
</evidence>
<comment type="similarity">
    <text evidence="1">Belongs to the NADH dehydrogenase family.</text>
</comment>